<gene>
    <name evidence="2" type="ORF">GV68_14055</name>
</gene>
<dbReference type="InterPro" id="IPR014922">
    <property type="entry name" value="YdhG-like"/>
</dbReference>
<dbReference type="SUPFAM" id="SSF159888">
    <property type="entry name" value="YdhG-like"/>
    <property type="match status" value="1"/>
</dbReference>
<dbReference type="Pfam" id="PF13376">
    <property type="entry name" value="OmdA"/>
    <property type="match status" value="1"/>
</dbReference>
<dbReference type="Proteomes" id="UP000052167">
    <property type="component" value="Unassembled WGS sequence"/>
</dbReference>
<dbReference type="OrthoDB" id="214150at2"/>
<reference evidence="2 3" key="1">
    <citation type="submission" date="2014-06" db="EMBL/GenBank/DDBJ databases">
        <title>Rhizobium pelagicum/R2-400B4.</title>
        <authorList>
            <person name="Kimes N.E."/>
            <person name="Lopez-Perez M."/>
        </authorList>
    </citation>
    <scope>NUCLEOTIDE SEQUENCE [LARGE SCALE GENOMIC DNA]</scope>
    <source>
        <strain evidence="2 3">R2-400B4</strain>
    </source>
</reference>
<dbReference type="InterPro" id="IPR016786">
    <property type="entry name" value="YdeI_bac"/>
</dbReference>
<evidence type="ECO:0000313" key="2">
    <source>
        <dbReference type="EMBL" id="KEQ03981.1"/>
    </source>
</evidence>
<accession>A0A922NZA1</accession>
<evidence type="ECO:0000313" key="3">
    <source>
        <dbReference type="Proteomes" id="UP000052167"/>
    </source>
</evidence>
<dbReference type="Pfam" id="PF08818">
    <property type="entry name" value="DUF1801"/>
    <property type="match status" value="1"/>
</dbReference>
<dbReference type="EMBL" id="JOKJ01000028">
    <property type="protein sequence ID" value="KEQ03981.1"/>
    <property type="molecule type" value="Genomic_DNA"/>
</dbReference>
<protein>
    <recommendedName>
        <fullName evidence="1">YdhG-like domain-containing protein</fullName>
    </recommendedName>
</protein>
<dbReference type="AlphaFoldDB" id="A0A922NZA1"/>
<dbReference type="PIRSF" id="PIRSF021308">
    <property type="entry name" value="UCP021308"/>
    <property type="match status" value="1"/>
</dbReference>
<name>A0A922NZA1_9HYPH</name>
<evidence type="ECO:0000259" key="1">
    <source>
        <dbReference type="Pfam" id="PF08818"/>
    </source>
</evidence>
<feature type="domain" description="YdhG-like" evidence="1">
    <location>
        <begin position="17"/>
        <end position="114"/>
    </location>
</feature>
<organism evidence="2 3">
    <name type="scientific">Pseudorhizobium pelagicum</name>
    <dbReference type="NCBI Taxonomy" id="1509405"/>
    <lineage>
        <taxon>Bacteria</taxon>
        <taxon>Pseudomonadati</taxon>
        <taxon>Pseudomonadota</taxon>
        <taxon>Alphaproteobacteria</taxon>
        <taxon>Hyphomicrobiales</taxon>
        <taxon>Rhizobiaceae</taxon>
        <taxon>Rhizobium/Agrobacterium group</taxon>
        <taxon>Pseudorhizobium</taxon>
    </lineage>
</organism>
<proteinExistence type="predicted"/>
<keyword evidence="3" id="KW-1185">Reference proteome</keyword>
<comment type="caution">
    <text evidence="2">The sequence shown here is derived from an EMBL/GenBank/DDBJ whole genome shotgun (WGS) entry which is preliminary data.</text>
</comment>
<sequence length="194" mass="21486">MDGALKIEAFFAQQDRWQAELGALRSILLDCGLTEEFKWSSPCYTVDGGNVALLWGFKDSATLGFFKGVLLKDPAGLLVAPGENSRSSRVLRFTALSQIIETEASIRDYLREAMELEAAGARVDLPKDDLAYPEELVAALEDDPDLQTAFDALTPGRRRGYVLHFSQPKQPATRQSRIAKSRDRILAGKGMHDR</sequence>